<name>A0AAN9V3J3_9PEZI</name>
<feature type="transmembrane region" description="Helical" evidence="1">
    <location>
        <begin position="130"/>
        <end position="152"/>
    </location>
</feature>
<dbReference type="EMBL" id="JAKJXP020000034">
    <property type="protein sequence ID" value="KAK7752843.1"/>
    <property type="molecule type" value="Genomic_DNA"/>
</dbReference>
<accession>A0AAN9V3J3</accession>
<feature type="transmembrane region" description="Helical" evidence="1">
    <location>
        <begin position="29"/>
        <end position="50"/>
    </location>
</feature>
<keyword evidence="3" id="KW-1185">Reference proteome</keyword>
<dbReference type="AlphaFoldDB" id="A0AAN9V3J3"/>
<keyword evidence="1" id="KW-1133">Transmembrane helix</keyword>
<feature type="transmembrane region" description="Helical" evidence="1">
    <location>
        <begin position="420"/>
        <end position="438"/>
    </location>
</feature>
<gene>
    <name evidence="2" type="ORF">SLS62_005185</name>
</gene>
<dbReference type="PANTHER" id="PTHR42101">
    <property type="entry name" value="CHROMOSOME 16, WHOLE GENOME SHOTGUN SEQUENCE"/>
    <property type="match status" value="1"/>
</dbReference>
<evidence type="ECO:0000313" key="2">
    <source>
        <dbReference type="EMBL" id="KAK7752843.1"/>
    </source>
</evidence>
<dbReference type="PANTHER" id="PTHR42101:SF1">
    <property type="entry name" value="LOW TEMPERATURE REQUIREMENT A"/>
    <property type="match status" value="1"/>
</dbReference>
<proteinExistence type="predicted"/>
<feature type="transmembrane region" description="Helical" evidence="1">
    <location>
        <begin position="62"/>
        <end position="88"/>
    </location>
</feature>
<evidence type="ECO:0000313" key="3">
    <source>
        <dbReference type="Proteomes" id="UP001320420"/>
    </source>
</evidence>
<dbReference type="InterPro" id="IPR010640">
    <property type="entry name" value="Low_temperature_requirement_A"/>
</dbReference>
<reference evidence="2 3" key="1">
    <citation type="submission" date="2024-02" db="EMBL/GenBank/DDBJ databases">
        <title>De novo assembly and annotation of 12 fungi associated with fruit tree decline syndrome in Ontario, Canada.</title>
        <authorList>
            <person name="Sulman M."/>
            <person name="Ellouze W."/>
            <person name="Ilyukhin E."/>
        </authorList>
    </citation>
    <scope>NUCLEOTIDE SEQUENCE [LARGE SCALE GENOMIC DNA]</scope>
    <source>
        <strain evidence="2 3">M11/M66-122</strain>
    </source>
</reference>
<evidence type="ECO:0000256" key="1">
    <source>
        <dbReference type="SAM" id="Phobius"/>
    </source>
</evidence>
<protein>
    <submittedName>
        <fullName evidence="2">Uncharacterized protein</fullName>
    </submittedName>
</protein>
<feature type="transmembrane region" description="Helical" evidence="1">
    <location>
        <begin position="95"/>
        <end position="118"/>
    </location>
</feature>
<organism evidence="2 3">
    <name type="scientific">Diatrype stigma</name>
    <dbReference type="NCBI Taxonomy" id="117547"/>
    <lineage>
        <taxon>Eukaryota</taxon>
        <taxon>Fungi</taxon>
        <taxon>Dikarya</taxon>
        <taxon>Ascomycota</taxon>
        <taxon>Pezizomycotina</taxon>
        <taxon>Sordariomycetes</taxon>
        <taxon>Xylariomycetidae</taxon>
        <taxon>Xylariales</taxon>
        <taxon>Diatrypaceae</taxon>
        <taxon>Diatrype</taxon>
    </lineage>
</organism>
<dbReference type="Proteomes" id="UP001320420">
    <property type="component" value="Unassembled WGS sequence"/>
</dbReference>
<keyword evidence="1" id="KW-0812">Transmembrane</keyword>
<sequence>MVSRLSLAIQYSITVLRGHRRIGSGSRKAVLWTIGFHLVFALTYLGVSFYTTHNPKSNVFTFWYYAALVELIIHSLHARLSSTLSFLGTHLTERLNLLTLIILGEGIIIITKKVAVLVENTWIKGNETSWSPALIGTIASAAGLAYIIFQLYFDWMHEDGGSNLTTHILWILFHMPFHISLVLLVEGGNQFIVWRRAIEAIDAASATLEGAAFGFQQIDDTKAIVDRIKEPVMSLLDAYKPSDEVTTLRTVNDAFSDMETIPNEFWSMYEQLSANQPVKRRWLDDISKVISAVFNGINNSFEITDTDDNLLSSPDNDFISVVKDNGYGKLQDDFGFRSVESDAYIATTEKFRVVFVYTFVCAGLVLALLVALHLLSKRQRWTHFNTFKTTFSFMIALLLSVISLLSLSTDALTRALMFPWQLPVIAVSYFIALVLTHIRQPSHIFLAKLRGNWVKMKDPKPTTEKEKDSSNFV</sequence>
<dbReference type="Pfam" id="PF06772">
    <property type="entry name" value="LtrA"/>
    <property type="match status" value="1"/>
</dbReference>
<keyword evidence="1" id="KW-0472">Membrane</keyword>
<feature type="transmembrane region" description="Helical" evidence="1">
    <location>
        <begin position="354"/>
        <end position="375"/>
    </location>
</feature>
<feature type="transmembrane region" description="Helical" evidence="1">
    <location>
        <begin position="164"/>
        <end position="185"/>
    </location>
</feature>
<comment type="caution">
    <text evidence="2">The sequence shown here is derived from an EMBL/GenBank/DDBJ whole genome shotgun (WGS) entry which is preliminary data.</text>
</comment>
<feature type="transmembrane region" description="Helical" evidence="1">
    <location>
        <begin position="387"/>
        <end position="408"/>
    </location>
</feature>